<dbReference type="InterPro" id="IPR011527">
    <property type="entry name" value="ABC1_TM_dom"/>
</dbReference>
<gene>
    <name evidence="12" type="ORF">UFOPK2967_00923</name>
</gene>
<feature type="domain" description="ABC transmembrane type-1" evidence="11">
    <location>
        <begin position="78"/>
        <end position="333"/>
    </location>
</feature>
<keyword evidence="7 9" id="KW-1133">Transmembrane helix</keyword>
<dbReference type="SUPFAM" id="SSF90123">
    <property type="entry name" value="ABC transporter transmembrane region"/>
    <property type="match status" value="1"/>
</dbReference>
<dbReference type="PANTHER" id="PTHR24221:SF654">
    <property type="entry name" value="ATP-BINDING CASSETTE SUB-FAMILY B MEMBER 6"/>
    <property type="match status" value="1"/>
</dbReference>
<dbReference type="EMBL" id="CAFAAC010000075">
    <property type="protein sequence ID" value="CAB4790658.1"/>
    <property type="molecule type" value="Genomic_DNA"/>
</dbReference>
<protein>
    <submittedName>
        <fullName evidence="12">Unannotated protein</fullName>
    </submittedName>
</protein>
<dbReference type="PROSITE" id="PS50929">
    <property type="entry name" value="ABC_TM1F"/>
    <property type="match status" value="1"/>
</dbReference>
<dbReference type="Pfam" id="PF00005">
    <property type="entry name" value="ABC_tran"/>
    <property type="match status" value="1"/>
</dbReference>
<evidence type="ECO:0000256" key="4">
    <source>
        <dbReference type="ARBA" id="ARBA00022692"/>
    </source>
</evidence>
<name>A0A6J6X665_9ZZZZ</name>
<evidence type="ECO:0000256" key="6">
    <source>
        <dbReference type="ARBA" id="ARBA00022840"/>
    </source>
</evidence>
<evidence type="ECO:0000256" key="8">
    <source>
        <dbReference type="ARBA" id="ARBA00023136"/>
    </source>
</evidence>
<comment type="subcellular location">
    <subcellularLocation>
        <location evidence="1">Cell membrane</location>
        <topology evidence="1">Multi-pass membrane protein</topology>
    </subcellularLocation>
</comment>
<evidence type="ECO:0000256" key="3">
    <source>
        <dbReference type="ARBA" id="ARBA00022475"/>
    </source>
</evidence>
<dbReference type="InterPro" id="IPR027417">
    <property type="entry name" value="P-loop_NTPase"/>
</dbReference>
<proteinExistence type="predicted"/>
<evidence type="ECO:0000259" key="11">
    <source>
        <dbReference type="PROSITE" id="PS50929"/>
    </source>
</evidence>
<reference evidence="12" key="1">
    <citation type="submission" date="2020-05" db="EMBL/GenBank/DDBJ databases">
        <authorList>
            <person name="Chiriac C."/>
            <person name="Salcher M."/>
            <person name="Ghai R."/>
            <person name="Kavagutti S V."/>
        </authorList>
    </citation>
    <scope>NUCLEOTIDE SEQUENCE</scope>
</reference>
<dbReference type="SMART" id="SM00382">
    <property type="entry name" value="AAA"/>
    <property type="match status" value="1"/>
</dbReference>
<keyword evidence="3" id="KW-1003">Cell membrane</keyword>
<dbReference type="PROSITE" id="PS00211">
    <property type="entry name" value="ABC_TRANSPORTER_1"/>
    <property type="match status" value="1"/>
</dbReference>
<dbReference type="PROSITE" id="PS50893">
    <property type="entry name" value="ABC_TRANSPORTER_2"/>
    <property type="match status" value="1"/>
</dbReference>
<feature type="transmembrane region" description="Helical" evidence="9">
    <location>
        <begin position="157"/>
        <end position="184"/>
    </location>
</feature>
<dbReference type="InterPro" id="IPR017871">
    <property type="entry name" value="ABC_transporter-like_CS"/>
</dbReference>
<accession>A0A6J6X665</accession>
<dbReference type="FunFam" id="3.40.50.300:FF:000299">
    <property type="entry name" value="ABC transporter ATP-binding protein/permease"/>
    <property type="match status" value="1"/>
</dbReference>
<keyword evidence="4 9" id="KW-0812">Transmembrane</keyword>
<evidence type="ECO:0000256" key="2">
    <source>
        <dbReference type="ARBA" id="ARBA00022448"/>
    </source>
</evidence>
<evidence type="ECO:0000256" key="9">
    <source>
        <dbReference type="SAM" id="Phobius"/>
    </source>
</evidence>
<sequence>MKRLRKKWRASVVGRSARILSRRDQRRIIAISITQIVLGALDLLGVAAIGALGALAISGIESRQPGNRVSSLLSLLKIDGMSFQSQAAILGGSAAILLISRTLMSVFFTRKTLFFLGRRGAQISADLISRLLSQSLIQIQSKTSQEMLYSVTKGVEIVTLGVLGTLTTLVSDVSSLLVLAIGLFVVDPSIALSTFLIFGVIGFTLYRMMHKKARDLGIKQSQLAIKGNEKIVEVLSSYRESVVRNRRDYYAREIGSMRMDLANTLAELSFMPNIGKYVIETTVVLGALLIGATQFLLQDATHAVATLSVFLAAGSRIAPAVLRIQQGSLQIRSNLGQAAPTLDLVDSMLDVKPVERVSDEVDVSHVGFIADVELSQVSLTYPGKSARAISEITLKIPQGSITAFVGPSGAGKTTVVDVLLGVLHPDSGNVKISGLPPLETISRWSGAISYVPQDVIISNGTVRENISLGFPAQVVTDDLIWSAIEVAQLSEFVRQLPLGLDSQVGERGTRISGGQRQRLGIARAMFTKPKLLVLDEATSSLDGETEATISDAIQELKGSVTVILIAHRLSTVRNADKVIYLDGGNIISEGTFEEVRKAVPDFDSQAKLMGL</sequence>
<dbReference type="Gene3D" id="1.20.1560.10">
    <property type="entry name" value="ABC transporter type 1, transmembrane domain"/>
    <property type="match status" value="1"/>
</dbReference>
<dbReference type="InterPro" id="IPR003593">
    <property type="entry name" value="AAA+_ATPase"/>
</dbReference>
<keyword evidence="5" id="KW-0547">Nucleotide-binding</keyword>
<evidence type="ECO:0000313" key="12">
    <source>
        <dbReference type="EMBL" id="CAB4790658.1"/>
    </source>
</evidence>
<keyword evidence="6" id="KW-0067">ATP-binding</keyword>
<dbReference type="PANTHER" id="PTHR24221">
    <property type="entry name" value="ATP-BINDING CASSETTE SUB-FAMILY B"/>
    <property type="match status" value="1"/>
</dbReference>
<dbReference type="Gene3D" id="3.40.50.300">
    <property type="entry name" value="P-loop containing nucleotide triphosphate hydrolases"/>
    <property type="match status" value="1"/>
</dbReference>
<dbReference type="GO" id="GO:0016887">
    <property type="term" value="F:ATP hydrolysis activity"/>
    <property type="evidence" value="ECO:0007669"/>
    <property type="project" value="InterPro"/>
</dbReference>
<feature type="transmembrane region" description="Helical" evidence="9">
    <location>
        <begin position="277"/>
        <end position="297"/>
    </location>
</feature>
<feature type="transmembrane region" description="Helical" evidence="9">
    <location>
        <begin position="190"/>
        <end position="209"/>
    </location>
</feature>
<dbReference type="GO" id="GO:0034040">
    <property type="term" value="F:ATPase-coupled lipid transmembrane transporter activity"/>
    <property type="evidence" value="ECO:0007669"/>
    <property type="project" value="TreeGrafter"/>
</dbReference>
<dbReference type="GO" id="GO:0140359">
    <property type="term" value="F:ABC-type transporter activity"/>
    <property type="evidence" value="ECO:0007669"/>
    <property type="project" value="InterPro"/>
</dbReference>
<keyword evidence="8 9" id="KW-0472">Membrane</keyword>
<feature type="domain" description="ABC transporter" evidence="10">
    <location>
        <begin position="372"/>
        <end position="608"/>
    </location>
</feature>
<dbReference type="GO" id="GO:0005886">
    <property type="term" value="C:plasma membrane"/>
    <property type="evidence" value="ECO:0007669"/>
    <property type="project" value="UniProtKB-SubCell"/>
</dbReference>
<evidence type="ECO:0000256" key="7">
    <source>
        <dbReference type="ARBA" id="ARBA00022989"/>
    </source>
</evidence>
<dbReference type="InterPro" id="IPR036640">
    <property type="entry name" value="ABC1_TM_sf"/>
</dbReference>
<dbReference type="SUPFAM" id="SSF52540">
    <property type="entry name" value="P-loop containing nucleoside triphosphate hydrolases"/>
    <property type="match status" value="1"/>
</dbReference>
<evidence type="ECO:0000259" key="10">
    <source>
        <dbReference type="PROSITE" id="PS50893"/>
    </source>
</evidence>
<dbReference type="GO" id="GO:0005524">
    <property type="term" value="F:ATP binding"/>
    <property type="evidence" value="ECO:0007669"/>
    <property type="project" value="UniProtKB-KW"/>
</dbReference>
<organism evidence="12">
    <name type="scientific">freshwater metagenome</name>
    <dbReference type="NCBI Taxonomy" id="449393"/>
    <lineage>
        <taxon>unclassified sequences</taxon>
        <taxon>metagenomes</taxon>
        <taxon>ecological metagenomes</taxon>
    </lineage>
</organism>
<evidence type="ECO:0000256" key="5">
    <source>
        <dbReference type="ARBA" id="ARBA00022741"/>
    </source>
</evidence>
<evidence type="ECO:0000256" key="1">
    <source>
        <dbReference type="ARBA" id="ARBA00004651"/>
    </source>
</evidence>
<feature type="transmembrane region" description="Helical" evidence="9">
    <location>
        <begin position="87"/>
        <end position="109"/>
    </location>
</feature>
<dbReference type="AlphaFoldDB" id="A0A6J6X665"/>
<feature type="transmembrane region" description="Helical" evidence="9">
    <location>
        <begin position="28"/>
        <end position="57"/>
    </location>
</feature>
<dbReference type="InterPro" id="IPR039421">
    <property type="entry name" value="Type_1_exporter"/>
</dbReference>
<keyword evidence="2" id="KW-0813">Transport</keyword>
<dbReference type="InterPro" id="IPR003439">
    <property type="entry name" value="ABC_transporter-like_ATP-bd"/>
</dbReference>